<sequence>MTGERVSQAEFARRNGWSKQYVAKLVKQGRIKLEGGKIDPVAAKKAVDQLAEPSTALREKPAQSRTPASTTTAP</sequence>
<feature type="compositionally biased region" description="Polar residues" evidence="1">
    <location>
        <begin position="63"/>
        <end position="74"/>
    </location>
</feature>
<accession>A0ABT0PHQ0</accession>
<dbReference type="Proteomes" id="UP001203338">
    <property type="component" value="Unassembled WGS sequence"/>
</dbReference>
<keyword evidence="3" id="KW-1185">Reference proteome</keyword>
<dbReference type="EMBL" id="JAMFLX010000011">
    <property type="protein sequence ID" value="MCL6270277.1"/>
    <property type="molecule type" value="Genomic_DNA"/>
</dbReference>
<comment type="caution">
    <text evidence="2">The sequence shown here is derived from an EMBL/GenBank/DDBJ whole genome shotgun (WGS) entry which is preliminary data.</text>
</comment>
<reference evidence="2 3" key="1">
    <citation type="submission" date="2022-05" db="EMBL/GenBank/DDBJ databases">
        <authorList>
            <person name="Park J.-S."/>
        </authorList>
    </citation>
    <scope>NUCLEOTIDE SEQUENCE [LARGE SCALE GENOMIC DNA]</scope>
    <source>
        <strain evidence="2 3">2012CJ34-2</strain>
    </source>
</reference>
<feature type="region of interest" description="Disordered" evidence="1">
    <location>
        <begin position="49"/>
        <end position="74"/>
    </location>
</feature>
<evidence type="ECO:0000313" key="2">
    <source>
        <dbReference type="EMBL" id="MCL6270277.1"/>
    </source>
</evidence>
<protein>
    <submittedName>
        <fullName evidence="2">Uncharacterized protein</fullName>
    </submittedName>
</protein>
<dbReference type="RefSeq" id="WP_249699454.1">
    <property type="nucleotide sequence ID" value="NZ_JAMFLX010000011.1"/>
</dbReference>
<proteinExistence type="predicted"/>
<evidence type="ECO:0000256" key="1">
    <source>
        <dbReference type="SAM" id="MobiDB-lite"/>
    </source>
</evidence>
<gene>
    <name evidence="2" type="ORF">M3P05_10120</name>
</gene>
<evidence type="ECO:0000313" key="3">
    <source>
        <dbReference type="Proteomes" id="UP001203338"/>
    </source>
</evidence>
<name>A0ABT0PHQ0_9GAMM</name>
<organism evidence="2 3">
    <name type="scientific">Parendozoicomonas callyspongiae</name>
    <dbReference type="NCBI Taxonomy" id="2942213"/>
    <lineage>
        <taxon>Bacteria</taxon>
        <taxon>Pseudomonadati</taxon>
        <taxon>Pseudomonadota</taxon>
        <taxon>Gammaproteobacteria</taxon>
        <taxon>Oceanospirillales</taxon>
        <taxon>Endozoicomonadaceae</taxon>
        <taxon>Parendozoicomonas</taxon>
    </lineage>
</organism>
<feature type="non-terminal residue" evidence="2">
    <location>
        <position position="74"/>
    </location>
</feature>